<organism evidence="1 2">
    <name type="scientific">Taklimakanibacter albus</name>
    <dbReference type="NCBI Taxonomy" id="2800327"/>
    <lineage>
        <taxon>Bacteria</taxon>
        <taxon>Pseudomonadati</taxon>
        <taxon>Pseudomonadota</taxon>
        <taxon>Alphaproteobacteria</taxon>
        <taxon>Hyphomicrobiales</taxon>
        <taxon>Aestuariivirgaceae</taxon>
        <taxon>Taklimakanibacter</taxon>
    </lineage>
</organism>
<gene>
    <name evidence="1" type="ORF">JHL16_31495</name>
</gene>
<dbReference type="EMBL" id="JAENHL010000008">
    <property type="protein sequence ID" value="MBK1870932.1"/>
    <property type="molecule type" value="Genomic_DNA"/>
</dbReference>
<comment type="caution">
    <text evidence="1">The sequence shown here is derived from an EMBL/GenBank/DDBJ whole genome shotgun (WGS) entry which is preliminary data.</text>
</comment>
<reference evidence="1" key="1">
    <citation type="submission" date="2021-01" db="EMBL/GenBank/DDBJ databases">
        <authorList>
            <person name="Sun Q."/>
        </authorList>
    </citation>
    <scope>NUCLEOTIDE SEQUENCE</scope>
    <source>
        <strain evidence="1">YIM B02566</strain>
    </source>
</reference>
<evidence type="ECO:0000313" key="2">
    <source>
        <dbReference type="Proteomes" id="UP000616151"/>
    </source>
</evidence>
<name>A0ACC5REA4_9HYPH</name>
<keyword evidence="2" id="KW-1185">Reference proteome</keyword>
<sequence>MQQTFRATLKPYRSLSQKGFLILMSVLIGLNFAAGTAFYLLGAWPIAPFLGLDVALVWWAFRKNYADALKEEQIEVTDHELILKRFDHDRQHEELHFTRGWVKVELEEDHDRELIGSLYLRFKGRRTEIGQFLAAHDRKAFADTLRGALARPRI</sequence>
<evidence type="ECO:0000313" key="1">
    <source>
        <dbReference type="EMBL" id="MBK1870932.1"/>
    </source>
</evidence>
<protein>
    <submittedName>
        <fullName evidence="1">DUF2244 domain-containing protein</fullName>
    </submittedName>
</protein>
<accession>A0ACC5REA4</accession>
<proteinExistence type="predicted"/>
<dbReference type="Proteomes" id="UP000616151">
    <property type="component" value="Unassembled WGS sequence"/>
</dbReference>